<feature type="region of interest" description="Disordered" evidence="1">
    <location>
        <begin position="322"/>
        <end position="564"/>
    </location>
</feature>
<dbReference type="AlphaFoldDB" id="A0AAW0BKS1"/>
<gene>
    <name evidence="2" type="ORF">R3P38DRAFT_3191224</name>
</gene>
<feature type="compositionally biased region" description="Polar residues" evidence="1">
    <location>
        <begin position="395"/>
        <end position="404"/>
    </location>
</feature>
<name>A0AAW0BKS1_9AGAR</name>
<feature type="compositionally biased region" description="Basic and acidic residues" evidence="1">
    <location>
        <begin position="637"/>
        <end position="658"/>
    </location>
</feature>
<evidence type="ECO:0000313" key="3">
    <source>
        <dbReference type="Proteomes" id="UP001362999"/>
    </source>
</evidence>
<reference evidence="2 3" key="1">
    <citation type="journal article" date="2024" name="J Genomics">
        <title>Draft genome sequencing and assembly of Favolaschia claudopus CIRM-BRFM 2984 isolated from oak limbs.</title>
        <authorList>
            <person name="Navarro D."/>
            <person name="Drula E."/>
            <person name="Chaduli D."/>
            <person name="Cazenave R."/>
            <person name="Ahrendt S."/>
            <person name="Wang J."/>
            <person name="Lipzen A."/>
            <person name="Daum C."/>
            <person name="Barry K."/>
            <person name="Grigoriev I.V."/>
            <person name="Favel A."/>
            <person name="Rosso M.N."/>
            <person name="Martin F."/>
        </authorList>
    </citation>
    <scope>NUCLEOTIDE SEQUENCE [LARGE SCALE GENOMIC DNA]</scope>
    <source>
        <strain evidence="2 3">CIRM-BRFM 2984</strain>
    </source>
</reference>
<dbReference type="Proteomes" id="UP001362999">
    <property type="component" value="Unassembled WGS sequence"/>
</dbReference>
<comment type="caution">
    <text evidence="2">The sequence shown here is derived from an EMBL/GenBank/DDBJ whole genome shotgun (WGS) entry which is preliminary data.</text>
</comment>
<keyword evidence="3" id="KW-1185">Reference proteome</keyword>
<evidence type="ECO:0000256" key="1">
    <source>
        <dbReference type="SAM" id="MobiDB-lite"/>
    </source>
</evidence>
<feature type="compositionally biased region" description="Polar residues" evidence="1">
    <location>
        <begin position="439"/>
        <end position="461"/>
    </location>
</feature>
<accession>A0AAW0BKS1</accession>
<protein>
    <submittedName>
        <fullName evidence="2">Uncharacterized protein</fullName>
    </submittedName>
</protein>
<evidence type="ECO:0000313" key="2">
    <source>
        <dbReference type="EMBL" id="KAK7026978.1"/>
    </source>
</evidence>
<feature type="region of interest" description="Disordered" evidence="1">
    <location>
        <begin position="590"/>
        <end position="659"/>
    </location>
</feature>
<proteinExistence type="predicted"/>
<feature type="compositionally biased region" description="Polar residues" evidence="1">
    <location>
        <begin position="593"/>
        <end position="603"/>
    </location>
</feature>
<sequence length="821" mass="89586">MPFCAWPAGAETNEFAGSAWSVKEVCKTRVHWIVPPALFPVKSKAKWRKFHLRPHVGTLAWVECSPGEKVKTTYARYDGKNLRKLFFNEAWHTMYPGTVQTETWGYPVPSTARPDRSTFDCPPIPIPSQLPLLPAPAPDVSHPNLTCRTMFTFPAETPSNVLVVKGPLPRQPRSLWVLFCSVSAPAAIASVCYDSSTWLCMSTITDALKAFCSLASPSLRMETIAFGLRDDFERAFSSGEGASSRLPAQKSKDSKVDRRYSFLADIRLDASLPFRTMYGIQSAQPVAHLFSNGSTSPPYVVARWFSADSESPFSSPLTPLTCASEDDDDVEPFVLDREPSPLTPMSHSAPLDGGEDVEMLTFDLDCSPPDSPGDESLGPTIPDSPGDKSLWPTISHGSSSQPCESTPLPWARVDNSESLAHESTSDGPVSRLAGDESSGPLNNGHMQTTQDDSPTSPSENSFVPDLEPEAPDILQHPSLFSAPDYGPCDAPPRAPKSPHPRIEEELTPTSPFSELHLQLRSSPASPVTERPPEPYTMLEAGDTPCASYEPTPLGDDDDTAADCVRGEVAHEQHLPEPDLSFQHSIVYDDGATSEHSTSLNLESPSEPVSVANREDRGQRDPSSTEEGNASLPVKIDLNYDHPPQDPLLDHKSGLDTDVAKGPPNFSLVHTPSGQGRGLRKEAVGSCGFIELSRPLQICDLKKNIAVRVGRLSDKVSYEPEFLQPMRSTYHPLHFELDVCLSMSPVPMRVIILGPDCFGSAAYVGEYAQTIPRAPSEVPTPGYAAVRFPRWSRWYGHLTTLHVDALVRSFNVDGISTNSTAF</sequence>
<dbReference type="EMBL" id="JAWWNJ010000030">
    <property type="protein sequence ID" value="KAK7026978.1"/>
    <property type="molecule type" value="Genomic_DNA"/>
</dbReference>
<organism evidence="2 3">
    <name type="scientific">Favolaschia claudopus</name>
    <dbReference type="NCBI Taxonomy" id="2862362"/>
    <lineage>
        <taxon>Eukaryota</taxon>
        <taxon>Fungi</taxon>
        <taxon>Dikarya</taxon>
        <taxon>Basidiomycota</taxon>
        <taxon>Agaricomycotina</taxon>
        <taxon>Agaricomycetes</taxon>
        <taxon>Agaricomycetidae</taxon>
        <taxon>Agaricales</taxon>
        <taxon>Marasmiineae</taxon>
        <taxon>Mycenaceae</taxon>
        <taxon>Favolaschia</taxon>
    </lineage>
</organism>